<name>A0ABN2TV65_9MICO</name>
<comment type="subunit">
    <text evidence="4">The methyltransferase is composed of M and S polypeptides.</text>
</comment>
<evidence type="ECO:0000256" key="1">
    <source>
        <dbReference type="ARBA" id="ARBA00010923"/>
    </source>
</evidence>
<gene>
    <name evidence="7" type="ORF">GCM10009819_00430</name>
</gene>
<keyword evidence="3" id="KW-0238">DNA-binding</keyword>
<protein>
    <submittedName>
        <fullName evidence="7">Restriction endonuclease subunit S</fullName>
    </submittedName>
</protein>
<evidence type="ECO:0000313" key="8">
    <source>
        <dbReference type="Proteomes" id="UP001501196"/>
    </source>
</evidence>
<dbReference type="InterPro" id="IPR044946">
    <property type="entry name" value="Restrct_endonuc_typeI_TRD_sf"/>
</dbReference>
<dbReference type="SUPFAM" id="SSF116734">
    <property type="entry name" value="DNA methylase specificity domain"/>
    <property type="match status" value="2"/>
</dbReference>
<dbReference type="GO" id="GO:0004519">
    <property type="term" value="F:endonuclease activity"/>
    <property type="evidence" value="ECO:0007669"/>
    <property type="project" value="UniProtKB-KW"/>
</dbReference>
<dbReference type="PANTHER" id="PTHR43140">
    <property type="entry name" value="TYPE-1 RESTRICTION ENZYME ECOKI SPECIFICITY PROTEIN"/>
    <property type="match status" value="1"/>
</dbReference>
<evidence type="ECO:0000313" key="7">
    <source>
        <dbReference type="EMBL" id="GAA2021822.1"/>
    </source>
</evidence>
<keyword evidence="7" id="KW-0540">Nuclease</keyword>
<evidence type="ECO:0000256" key="3">
    <source>
        <dbReference type="ARBA" id="ARBA00023125"/>
    </source>
</evidence>
<keyword evidence="8" id="KW-1185">Reference proteome</keyword>
<feature type="domain" description="Type I restriction modification DNA specificity" evidence="6">
    <location>
        <begin position="13"/>
        <end position="189"/>
    </location>
</feature>
<reference evidence="7 8" key="1">
    <citation type="journal article" date="2019" name="Int. J. Syst. Evol. Microbiol.">
        <title>The Global Catalogue of Microorganisms (GCM) 10K type strain sequencing project: providing services to taxonomists for standard genome sequencing and annotation.</title>
        <authorList>
            <consortium name="The Broad Institute Genomics Platform"/>
            <consortium name="The Broad Institute Genome Sequencing Center for Infectious Disease"/>
            <person name="Wu L."/>
            <person name="Ma J."/>
        </authorList>
    </citation>
    <scope>NUCLEOTIDE SEQUENCE [LARGE SCALE GENOMIC DNA]</scope>
    <source>
        <strain evidence="7 8">JCM 15672</strain>
    </source>
</reference>
<keyword evidence="7" id="KW-0378">Hydrolase</keyword>
<dbReference type="InterPro" id="IPR051212">
    <property type="entry name" value="Type-I_RE_S_subunit"/>
</dbReference>
<feature type="domain" description="Type I restriction modification DNA specificity" evidence="6">
    <location>
        <begin position="214"/>
        <end position="369"/>
    </location>
</feature>
<feature type="coiled-coil region" evidence="5">
    <location>
        <begin position="174"/>
        <end position="201"/>
    </location>
</feature>
<evidence type="ECO:0000259" key="6">
    <source>
        <dbReference type="Pfam" id="PF01420"/>
    </source>
</evidence>
<dbReference type="PANTHER" id="PTHR43140:SF1">
    <property type="entry name" value="TYPE I RESTRICTION ENZYME ECOKI SPECIFICITY SUBUNIT"/>
    <property type="match status" value="1"/>
</dbReference>
<comment type="similarity">
    <text evidence="1">Belongs to the type-I restriction system S methylase family.</text>
</comment>
<accession>A0ABN2TV65</accession>
<proteinExistence type="inferred from homology"/>
<dbReference type="Pfam" id="PF01420">
    <property type="entry name" value="Methylase_S"/>
    <property type="match status" value="2"/>
</dbReference>
<dbReference type="RefSeq" id="WP_344368615.1">
    <property type="nucleotide sequence ID" value="NZ_BAAAPW010000001.1"/>
</dbReference>
<dbReference type="CDD" id="cd17262">
    <property type="entry name" value="RMtype1_S_Aco12261I-TRD2-CR2"/>
    <property type="match status" value="1"/>
</dbReference>
<keyword evidence="2" id="KW-0680">Restriction system</keyword>
<evidence type="ECO:0000256" key="5">
    <source>
        <dbReference type="SAM" id="Coils"/>
    </source>
</evidence>
<keyword evidence="7" id="KW-0255">Endonuclease</keyword>
<keyword evidence="5" id="KW-0175">Coiled coil</keyword>
<evidence type="ECO:0000256" key="2">
    <source>
        <dbReference type="ARBA" id="ARBA00022747"/>
    </source>
</evidence>
<comment type="caution">
    <text evidence="7">The sequence shown here is derived from an EMBL/GenBank/DDBJ whole genome shotgun (WGS) entry which is preliminary data.</text>
</comment>
<dbReference type="CDD" id="cd17268">
    <property type="entry name" value="RMtype1_S_Ara36733I_TRD1-CR1_like"/>
    <property type="match status" value="1"/>
</dbReference>
<dbReference type="Proteomes" id="UP001501196">
    <property type="component" value="Unassembled WGS sequence"/>
</dbReference>
<organism evidence="7 8">
    <name type="scientific">Agromyces tropicus</name>
    <dbReference type="NCBI Taxonomy" id="555371"/>
    <lineage>
        <taxon>Bacteria</taxon>
        <taxon>Bacillati</taxon>
        <taxon>Actinomycetota</taxon>
        <taxon>Actinomycetes</taxon>
        <taxon>Micrococcales</taxon>
        <taxon>Microbacteriaceae</taxon>
        <taxon>Agromyces</taxon>
    </lineage>
</organism>
<evidence type="ECO:0000256" key="4">
    <source>
        <dbReference type="ARBA" id="ARBA00038652"/>
    </source>
</evidence>
<dbReference type="Gene3D" id="3.90.220.20">
    <property type="entry name" value="DNA methylase specificity domains"/>
    <property type="match status" value="2"/>
</dbReference>
<sequence length="390" mass="43107">MSRVDELIAELAPEGVEIKTLGDVGQFVRGNGLQKSDLTDEGAPAIHYGQVHTHYGVWADTTKSFTDPEYAGRLRRAKHGDLVIATTSEDDAAVAKATAWLGESEAAVSGDAYIYRHELDPKYVAYFFGSTMFQDQKARHITGTKVRRVSGDALAKIRIPVPPIEVQREIAGILDKFTRLEAELEAELEARRNQYVHYRRELLDLGVETPLGALGDLARNLDSRRKPVTKGARTSGDIPYYGASGVVDYVSGYIFDGDYLLVSEDGANLLARSTPIAFSITGKTWVNNHAHVLEFETYAERRFVEIYLNSIDLAPFVSGAAQPKLNKANLNRIPVPNPPIEEKQRIVALLDKFDTLVNDLSVGLPAEITARRKQYAFYRDKLLAIGEAAA</sequence>
<dbReference type="InterPro" id="IPR000055">
    <property type="entry name" value="Restrct_endonuc_typeI_TRD"/>
</dbReference>
<dbReference type="EMBL" id="BAAAPW010000001">
    <property type="protein sequence ID" value="GAA2021822.1"/>
    <property type="molecule type" value="Genomic_DNA"/>
</dbReference>